<evidence type="ECO:0000313" key="3">
    <source>
        <dbReference type="EMBL" id="QNP56420.1"/>
    </source>
</evidence>
<dbReference type="AlphaFoldDB" id="A0A7H0H7A4"/>
<sequence>MTRQEISDEVWAVLEPLMPTVTGRSRPWTDHRLAVEGMAWKYRTGAPWRDVPERFGKWNSIYKRFNRWAEDGTWEKLLAEVQKQADAAGKIDWVVSIDSTIARVHQHGATLKRDTGGPAESQESVVRAACDHGIGRSRGGLTTKLHLVCDGRGRPLGMVITGGNVNDTTMMPAVLEDIRVPRDGKGRPRTRPDRVLADKGYPSKANRAWLRTRGIAATIPERDDQIAHRRKKPGRPIDFGDQQQERYKGRNVVERCFNKLKQWRGIAMRSDKLARNYRAAISLAATLIWIKTDLSRPAWP</sequence>
<evidence type="ECO:0000259" key="2">
    <source>
        <dbReference type="Pfam" id="PF13340"/>
    </source>
</evidence>
<feature type="domain" description="Insertion element IS402-like" evidence="2">
    <location>
        <begin position="6"/>
        <end position="77"/>
    </location>
</feature>
<organism evidence="3 4">
    <name type="scientific">Tessaracoccus defluvii</name>
    <dbReference type="NCBI Taxonomy" id="1285901"/>
    <lineage>
        <taxon>Bacteria</taxon>
        <taxon>Bacillati</taxon>
        <taxon>Actinomycetota</taxon>
        <taxon>Actinomycetes</taxon>
        <taxon>Propionibacteriales</taxon>
        <taxon>Propionibacteriaceae</taxon>
        <taxon>Tessaracoccus</taxon>
    </lineage>
</organism>
<dbReference type="GO" id="GO:0004803">
    <property type="term" value="F:transposase activity"/>
    <property type="evidence" value="ECO:0007669"/>
    <property type="project" value="InterPro"/>
</dbReference>
<proteinExistence type="predicted"/>
<accession>A0A7H0H7A4</accession>
<feature type="domain" description="Transposase IS4-like" evidence="1">
    <location>
        <begin position="92"/>
        <end position="288"/>
    </location>
</feature>
<name>A0A7H0H7A4_9ACTN</name>
<dbReference type="InterPro" id="IPR025161">
    <property type="entry name" value="IS402-like_dom"/>
</dbReference>
<dbReference type="EMBL" id="CP060789">
    <property type="protein sequence ID" value="QNP56420.1"/>
    <property type="molecule type" value="Genomic_DNA"/>
</dbReference>
<protein>
    <submittedName>
        <fullName evidence="3">IS5 family transposase</fullName>
    </submittedName>
</protein>
<reference evidence="3 4" key="1">
    <citation type="submission" date="2020-08" db="EMBL/GenBank/DDBJ databases">
        <title>Genome sequence of Tessaracoccus defluvii JCM 17540T.</title>
        <authorList>
            <person name="Hyun D.-W."/>
            <person name="Bae J.-W."/>
        </authorList>
    </citation>
    <scope>NUCLEOTIDE SEQUENCE [LARGE SCALE GENOMIC DNA]</scope>
    <source>
        <strain evidence="3 4">JCM 17540</strain>
    </source>
</reference>
<dbReference type="KEGG" id="tdf:H9L22_02950"/>
<dbReference type="NCBIfam" id="NF033580">
    <property type="entry name" value="transpos_IS5_3"/>
    <property type="match status" value="1"/>
</dbReference>
<dbReference type="PANTHER" id="PTHR30007:SF1">
    <property type="entry name" value="BLR1914 PROTEIN"/>
    <property type="match status" value="1"/>
</dbReference>
<dbReference type="PANTHER" id="PTHR30007">
    <property type="entry name" value="PHP DOMAIN PROTEIN"/>
    <property type="match status" value="1"/>
</dbReference>
<dbReference type="Proteomes" id="UP000516117">
    <property type="component" value="Chromosome"/>
</dbReference>
<dbReference type="InterPro" id="IPR002559">
    <property type="entry name" value="Transposase_11"/>
</dbReference>
<gene>
    <name evidence="3" type="ORF">H9L22_02950</name>
</gene>
<evidence type="ECO:0000259" key="1">
    <source>
        <dbReference type="Pfam" id="PF01609"/>
    </source>
</evidence>
<dbReference type="Pfam" id="PF01609">
    <property type="entry name" value="DDE_Tnp_1"/>
    <property type="match status" value="1"/>
</dbReference>
<keyword evidence="4" id="KW-1185">Reference proteome</keyword>
<evidence type="ECO:0000313" key="4">
    <source>
        <dbReference type="Proteomes" id="UP000516117"/>
    </source>
</evidence>
<dbReference type="GO" id="GO:0003677">
    <property type="term" value="F:DNA binding"/>
    <property type="evidence" value="ECO:0007669"/>
    <property type="project" value="InterPro"/>
</dbReference>
<dbReference type="GO" id="GO:0006313">
    <property type="term" value="P:DNA transposition"/>
    <property type="evidence" value="ECO:0007669"/>
    <property type="project" value="InterPro"/>
</dbReference>
<dbReference type="Pfam" id="PF13340">
    <property type="entry name" value="DUF4096"/>
    <property type="match status" value="1"/>
</dbReference>